<keyword evidence="2" id="KW-0413">Isomerase</keyword>
<comment type="caution">
    <text evidence="4">The sequence shown here is derived from an EMBL/GenBank/DDBJ whole genome shotgun (WGS) entry which is preliminary data.</text>
</comment>
<dbReference type="PANTHER" id="PTHR13774">
    <property type="entry name" value="PHENAZINE BIOSYNTHESIS PROTEIN"/>
    <property type="match status" value="1"/>
</dbReference>
<proteinExistence type="inferred from homology"/>
<dbReference type="EMBL" id="JAEAOA010001176">
    <property type="protein sequence ID" value="KAK3592831.1"/>
    <property type="molecule type" value="Genomic_DNA"/>
</dbReference>
<feature type="active site" evidence="3">
    <location>
        <position position="55"/>
    </location>
</feature>
<reference evidence="4" key="1">
    <citation type="journal article" date="2021" name="Genome Biol. Evol.">
        <title>A High-Quality Reference Genome for a Parasitic Bivalve with Doubly Uniparental Inheritance (Bivalvia: Unionida).</title>
        <authorList>
            <person name="Smith C.H."/>
        </authorList>
    </citation>
    <scope>NUCLEOTIDE SEQUENCE</scope>
    <source>
        <strain evidence="4">CHS0354</strain>
    </source>
</reference>
<dbReference type="NCBIfam" id="TIGR00654">
    <property type="entry name" value="PhzF_family"/>
    <property type="match status" value="1"/>
</dbReference>
<dbReference type="Pfam" id="PF02567">
    <property type="entry name" value="PhzC-PhzF"/>
    <property type="match status" value="1"/>
</dbReference>
<dbReference type="AlphaFoldDB" id="A0AAE0VWM6"/>
<reference evidence="4" key="3">
    <citation type="submission" date="2023-05" db="EMBL/GenBank/DDBJ databases">
        <authorList>
            <person name="Smith C.H."/>
        </authorList>
    </citation>
    <scope>NUCLEOTIDE SEQUENCE</scope>
    <source>
        <strain evidence="4">CHS0354</strain>
        <tissue evidence="4">Mantle</tissue>
    </source>
</reference>
<gene>
    <name evidence="4" type="ORF">CHS0354_019061</name>
</gene>
<accession>A0AAE0VWM6</accession>
<evidence type="ECO:0008006" key="6">
    <source>
        <dbReference type="Google" id="ProtNLM"/>
    </source>
</evidence>
<evidence type="ECO:0000313" key="4">
    <source>
        <dbReference type="EMBL" id="KAK3592831.1"/>
    </source>
</evidence>
<dbReference type="PIRSF" id="PIRSF016184">
    <property type="entry name" value="PhzC_PhzF"/>
    <property type="match status" value="1"/>
</dbReference>
<dbReference type="GO" id="GO:0005737">
    <property type="term" value="C:cytoplasm"/>
    <property type="evidence" value="ECO:0007669"/>
    <property type="project" value="TreeGrafter"/>
</dbReference>
<dbReference type="SUPFAM" id="SSF54506">
    <property type="entry name" value="Diaminopimelate epimerase-like"/>
    <property type="match status" value="1"/>
</dbReference>
<protein>
    <recommendedName>
        <fullName evidence="6">Phenazine biosynthesis-like domain-containing protein</fullName>
    </recommendedName>
</protein>
<name>A0AAE0VWM6_9BIVA</name>
<dbReference type="Proteomes" id="UP001195483">
    <property type="component" value="Unassembled WGS sequence"/>
</dbReference>
<dbReference type="InterPro" id="IPR003719">
    <property type="entry name" value="Phenazine_PhzF-like"/>
</dbReference>
<dbReference type="PANTHER" id="PTHR13774:SF17">
    <property type="entry name" value="PHENAZINE BIOSYNTHESIS-LIKE DOMAIN-CONTAINING PROTEIN"/>
    <property type="match status" value="1"/>
</dbReference>
<dbReference type="Gene3D" id="3.10.310.10">
    <property type="entry name" value="Diaminopimelate Epimerase, Chain A, domain 1"/>
    <property type="match status" value="2"/>
</dbReference>
<dbReference type="GO" id="GO:0016853">
    <property type="term" value="F:isomerase activity"/>
    <property type="evidence" value="ECO:0007669"/>
    <property type="project" value="UniProtKB-KW"/>
</dbReference>
<evidence type="ECO:0000256" key="3">
    <source>
        <dbReference type="PIRSR" id="PIRSR016184-1"/>
    </source>
</evidence>
<comment type="similarity">
    <text evidence="1">Belongs to the PhzF family.</text>
</comment>
<organism evidence="4 5">
    <name type="scientific">Potamilus streckersoni</name>
    <dbReference type="NCBI Taxonomy" id="2493646"/>
    <lineage>
        <taxon>Eukaryota</taxon>
        <taxon>Metazoa</taxon>
        <taxon>Spiralia</taxon>
        <taxon>Lophotrochozoa</taxon>
        <taxon>Mollusca</taxon>
        <taxon>Bivalvia</taxon>
        <taxon>Autobranchia</taxon>
        <taxon>Heteroconchia</taxon>
        <taxon>Palaeoheterodonta</taxon>
        <taxon>Unionida</taxon>
        <taxon>Unionoidea</taxon>
        <taxon>Unionidae</taxon>
        <taxon>Ambleminae</taxon>
        <taxon>Lampsilini</taxon>
        <taxon>Potamilus</taxon>
    </lineage>
</organism>
<evidence type="ECO:0000256" key="2">
    <source>
        <dbReference type="ARBA" id="ARBA00023235"/>
    </source>
</evidence>
<reference evidence="4" key="2">
    <citation type="journal article" date="2021" name="Genome Biol. Evol.">
        <title>Developing a high-quality reference genome for a parasitic bivalve with doubly uniparental inheritance (Bivalvia: Unionida).</title>
        <authorList>
            <person name="Smith C.H."/>
        </authorList>
    </citation>
    <scope>NUCLEOTIDE SEQUENCE</scope>
    <source>
        <strain evidence="4">CHS0354</strain>
        <tissue evidence="4">Mantle</tissue>
    </source>
</reference>
<evidence type="ECO:0000313" key="5">
    <source>
        <dbReference type="Proteomes" id="UP001195483"/>
    </source>
</evidence>
<evidence type="ECO:0000256" key="1">
    <source>
        <dbReference type="ARBA" id="ARBA00008270"/>
    </source>
</evidence>
<sequence>MEDFISKTKLPIYIVHAFTDEAFRGNPAAVCPVPKNVELSESQMQRLAAEINLSETAYIQFSQQDKQPTFENSDRFSLRWFTPIIEVPLCGHATLASAAILFNMYENKSPEITFDSKSGPLIVSQEDDTISLDFPLNPTQKQDQNEIKELLKEICDASIIFDVEYSPTTKKLLVRLKDETPRSALEEMKIDTELLVAREHTGKIKGVIVTLKGSENNGSFDKHGNVYDFVSRYFAPWVGIPEDPVTGSAHTVLADYWGRYLKKSVLCARQCSARGGDIRIKIQGDRVKLMGRTNIFLTGHVYI</sequence>
<keyword evidence="5" id="KW-1185">Reference proteome</keyword>